<sequence length="420" mass="49057">MCTKDKIILISLIGKGKIKEKGYEKADYFFEETGDVISTSFFGSALYRTLKKQNYEIDQWLIFGTKQSNWSELLSAIEDSTSDKCYHDYLLELCERVYEEEKAGISDELLKRWEKALRHDIPGIRLLPVDPLDYKVYINAMLNEIVDEKRKVVLDITHAFRHMPVIIAFSLIVLKYIKNISDVTVYYGALDMKNFINGSHNNCVPVLKIDFVTKLVSFAESLATFNNSAYFVDLLKLLDIHDTEETYFWLEMNRQPRSQLTQIIQRLSAISDENSYRSPIANYLNQQLQPLIGATLDKRMIERAKFFFDKKQYLKALILLYEGLIIGIGRKHKFSDYLQYDARERIREFIKNNVQLVFATEHQKEIYYKLEYTRNAAVHGTPPRGTQDTLEQLDSFEQLFTQGVKLYEDIVNCEGERYGC</sequence>
<dbReference type="InterPro" id="IPR013383">
    <property type="entry name" value="CRISPR-assoc_prot_DxTHG_CS"/>
</dbReference>
<keyword evidence="2" id="KW-1185">Reference proteome</keyword>
<proteinExistence type="predicted"/>
<reference evidence="1 2" key="1">
    <citation type="submission" date="2016-10" db="EMBL/GenBank/DDBJ databases">
        <authorList>
            <person name="de Groot N.N."/>
        </authorList>
    </citation>
    <scope>NUCLEOTIDE SEQUENCE [LARGE SCALE GENOMIC DNA]</scope>
    <source>
        <strain evidence="1 2">DSM 20678</strain>
    </source>
</reference>
<dbReference type="RefSeq" id="WP_177206068.1">
    <property type="nucleotide sequence ID" value="NZ_FOXR01000003.1"/>
</dbReference>
<dbReference type="InterPro" id="IPR011742">
    <property type="entry name" value="CRISPR-assoc_prot_TM1812"/>
</dbReference>
<dbReference type="NCBIfam" id="TIGR02549">
    <property type="entry name" value="CRISPR_DxTHG"/>
    <property type="match status" value="1"/>
</dbReference>
<protein>
    <submittedName>
        <fullName evidence="1">Cell division protein DivIC</fullName>
    </submittedName>
</protein>
<evidence type="ECO:0000313" key="2">
    <source>
        <dbReference type="Proteomes" id="UP000198577"/>
    </source>
</evidence>
<accession>A0A1I5T160</accession>
<gene>
    <name evidence="1" type="ORF">SAMN05444406_103136</name>
</gene>
<dbReference type="NCBIfam" id="TIGR02221">
    <property type="entry name" value="cas_TM1812"/>
    <property type="match status" value="1"/>
</dbReference>
<dbReference type="EMBL" id="FOXR01000003">
    <property type="protein sequence ID" value="SFP76750.1"/>
    <property type="molecule type" value="Genomic_DNA"/>
</dbReference>
<organism evidence="1 2">
    <name type="scientific">Caldicoprobacter faecalis</name>
    <dbReference type="NCBI Taxonomy" id="937334"/>
    <lineage>
        <taxon>Bacteria</taxon>
        <taxon>Bacillati</taxon>
        <taxon>Bacillota</taxon>
        <taxon>Clostridia</taxon>
        <taxon>Caldicoprobacterales</taxon>
        <taxon>Caldicoprobacteraceae</taxon>
        <taxon>Caldicoprobacter</taxon>
    </lineage>
</organism>
<evidence type="ECO:0000313" key="1">
    <source>
        <dbReference type="EMBL" id="SFP76750.1"/>
    </source>
</evidence>
<dbReference type="AlphaFoldDB" id="A0A1I5T160"/>
<dbReference type="SUPFAM" id="SSF160980">
    <property type="entry name" value="SSO1389-like"/>
    <property type="match status" value="1"/>
</dbReference>
<dbReference type="STRING" id="937334.SAMN05444406_103136"/>
<name>A0A1I5T160_9FIRM</name>
<dbReference type="Proteomes" id="UP000198577">
    <property type="component" value="Unassembled WGS sequence"/>
</dbReference>
<dbReference type="GO" id="GO:0051301">
    <property type="term" value="P:cell division"/>
    <property type="evidence" value="ECO:0007669"/>
    <property type="project" value="UniProtKB-KW"/>
</dbReference>
<keyword evidence="1" id="KW-0132">Cell division</keyword>
<keyword evidence="1" id="KW-0131">Cell cycle</keyword>